<dbReference type="Proteomes" id="UP000199691">
    <property type="component" value="Unassembled WGS sequence"/>
</dbReference>
<name>A0A1H0VW87_9PSEU</name>
<organism evidence="1 2">
    <name type="scientific">Lentzea jiangxiensis</name>
    <dbReference type="NCBI Taxonomy" id="641025"/>
    <lineage>
        <taxon>Bacteria</taxon>
        <taxon>Bacillati</taxon>
        <taxon>Actinomycetota</taxon>
        <taxon>Actinomycetes</taxon>
        <taxon>Pseudonocardiales</taxon>
        <taxon>Pseudonocardiaceae</taxon>
        <taxon>Lentzea</taxon>
    </lineage>
</organism>
<gene>
    <name evidence="1" type="ORF">SAMN05421507_11624</name>
</gene>
<evidence type="ECO:0000313" key="2">
    <source>
        <dbReference type="Proteomes" id="UP000199691"/>
    </source>
</evidence>
<keyword evidence="2" id="KW-1185">Reference proteome</keyword>
<dbReference type="Gene3D" id="3.90.180.10">
    <property type="entry name" value="Medium-chain alcohol dehydrogenases, catalytic domain"/>
    <property type="match status" value="1"/>
</dbReference>
<sequence length="56" mass="6184">MFVDKRAALRFISALLESGELRVVIDRTYPLSDIAAAHRYIDAGHKRGNVVIAVTS</sequence>
<dbReference type="Pfam" id="PF13602">
    <property type="entry name" value="ADH_zinc_N_2"/>
    <property type="match status" value="1"/>
</dbReference>
<dbReference type="EMBL" id="FNIX01000016">
    <property type="protein sequence ID" value="SDP82832.1"/>
    <property type="molecule type" value="Genomic_DNA"/>
</dbReference>
<reference evidence="2" key="1">
    <citation type="submission" date="2016-10" db="EMBL/GenBank/DDBJ databases">
        <authorList>
            <person name="Varghese N."/>
            <person name="Submissions S."/>
        </authorList>
    </citation>
    <scope>NUCLEOTIDE SEQUENCE [LARGE SCALE GENOMIC DNA]</scope>
    <source>
        <strain evidence="2">CGMCC 4.6609</strain>
    </source>
</reference>
<accession>A0A1H0VW87</accession>
<protein>
    <submittedName>
        <fullName evidence="1">Zinc-binding dehydrogenase</fullName>
    </submittedName>
</protein>
<dbReference type="STRING" id="641025.SAMN05421507_11624"/>
<dbReference type="Gene3D" id="3.40.50.720">
    <property type="entry name" value="NAD(P)-binding Rossmann-like Domain"/>
    <property type="match status" value="1"/>
</dbReference>
<evidence type="ECO:0000313" key="1">
    <source>
        <dbReference type="EMBL" id="SDP82832.1"/>
    </source>
</evidence>
<dbReference type="AlphaFoldDB" id="A0A1H0VW87"/>
<proteinExistence type="predicted"/>